<protein>
    <submittedName>
        <fullName evidence="2">Uncharacterized protein</fullName>
    </submittedName>
</protein>
<keyword evidence="3" id="KW-1185">Reference proteome</keyword>
<accession>A0ABS3J0H6</accession>
<organism evidence="2 3">
    <name type="scientific">Jiella sonneratiae</name>
    <dbReference type="NCBI Taxonomy" id="2816856"/>
    <lineage>
        <taxon>Bacteria</taxon>
        <taxon>Pseudomonadati</taxon>
        <taxon>Pseudomonadota</taxon>
        <taxon>Alphaproteobacteria</taxon>
        <taxon>Hyphomicrobiales</taxon>
        <taxon>Aurantimonadaceae</taxon>
        <taxon>Jiella</taxon>
    </lineage>
</organism>
<sequence length="74" mass="8397">MIRNAIIALATVVTAGAALSAPASANGYKSYHSDYDYDYVRYEKVCHYEKVKVFGGYDECGNKIWIWKRVKSCH</sequence>
<dbReference type="RefSeq" id="WP_207349772.1">
    <property type="nucleotide sequence ID" value="NZ_JAFMPY010000004.1"/>
</dbReference>
<keyword evidence="1" id="KW-0732">Signal</keyword>
<evidence type="ECO:0000256" key="1">
    <source>
        <dbReference type="SAM" id="SignalP"/>
    </source>
</evidence>
<dbReference type="EMBL" id="JAFMPY010000004">
    <property type="protein sequence ID" value="MBO0903155.1"/>
    <property type="molecule type" value="Genomic_DNA"/>
</dbReference>
<feature type="chain" id="PRO_5047329532" evidence="1">
    <location>
        <begin position="26"/>
        <end position="74"/>
    </location>
</feature>
<dbReference type="Proteomes" id="UP000664288">
    <property type="component" value="Unassembled WGS sequence"/>
</dbReference>
<reference evidence="2 3" key="1">
    <citation type="submission" date="2021-03" db="EMBL/GenBank/DDBJ databases">
        <title>Whole genome sequence of Jiella sp. MQZ13P-4.</title>
        <authorList>
            <person name="Tuo L."/>
        </authorList>
    </citation>
    <scope>NUCLEOTIDE SEQUENCE [LARGE SCALE GENOMIC DNA]</scope>
    <source>
        <strain evidence="2 3">MQZ13P-4</strain>
    </source>
</reference>
<proteinExistence type="predicted"/>
<evidence type="ECO:0000313" key="3">
    <source>
        <dbReference type="Proteomes" id="UP000664288"/>
    </source>
</evidence>
<comment type="caution">
    <text evidence="2">The sequence shown here is derived from an EMBL/GenBank/DDBJ whole genome shotgun (WGS) entry which is preliminary data.</text>
</comment>
<evidence type="ECO:0000313" key="2">
    <source>
        <dbReference type="EMBL" id="MBO0903155.1"/>
    </source>
</evidence>
<feature type="signal peptide" evidence="1">
    <location>
        <begin position="1"/>
        <end position="25"/>
    </location>
</feature>
<gene>
    <name evidence="2" type="ORF">J1C47_05840</name>
</gene>
<name>A0ABS3J0H6_9HYPH</name>